<dbReference type="EMBL" id="HBUF01179597">
    <property type="protein sequence ID" value="CAG6654929.1"/>
    <property type="molecule type" value="Transcribed_RNA"/>
</dbReference>
<dbReference type="AlphaFoldDB" id="A0A8D8RU36"/>
<sequence length="134" mass="15289">MCCQTNNSIFSLSQCYPHITASRCVRIQTIENWLEKKVYDWKRKTHNQVLNKAMFGSLLCHVFEVYATSVIIKNGFRKCGLSPFDPDAVDYARCMKHKSRDVAPIANNPASGASFTVEHLLYIESLMPRGRAEE</sequence>
<protein>
    <submittedName>
        <fullName evidence="1">Uncharacterized protein</fullName>
    </submittedName>
</protein>
<organism evidence="1">
    <name type="scientific">Cacopsylla melanoneura</name>
    <dbReference type="NCBI Taxonomy" id="428564"/>
    <lineage>
        <taxon>Eukaryota</taxon>
        <taxon>Metazoa</taxon>
        <taxon>Ecdysozoa</taxon>
        <taxon>Arthropoda</taxon>
        <taxon>Hexapoda</taxon>
        <taxon>Insecta</taxon>
        <taxon>Pterygota</taxon>
        <taxon>Neoptera</taxon>
        <taxon>Paraneoptera</taxon>
        <taxon>Hemiptera</taxon>
        <taxon>Sternorrhyncha</taxon>
        <taxon>Psylloidea</taxon>
        <taxon>Psyllidae</taxon>
        <taxon>Psyllinae</taxon>
        <taxon>Cacopsylla</taxon>
    </lineage>
</organism>
<accession>A0A8D8RU36</accession>
<reference evidence="1" key="1">
    <citation type="submission" date="2021-05" db="EMBL/GenBank/DDBJ databases">
        <authorList>
            <person name="Alioto T."/>
            <person name="Alioto T."/>
            <person name="Gomez Garrido J."/>
        </authorList>
    </citation>
    <scope>NUCLEOTIDE SEQUENCE</scope>
</reference>
<evidence type="ECO:0000313" key="1">
    <source>
        <dbReference type="EMBL" id="CAG6654929.1"/>
    </source>
</evidence>
<name>A0A8D8RU36_9HEMI</name>
<proteinExistence type="predicted"/>